<evidence type="ECO:0000313" key="9">
    <source>
        <dbReference type="Proteomes" id="UP000218151"/>
    </source>
</evidence>
<proteinExistence type="predicted"/>
<dbReference type="Pfam" id="PF09335">
    <property type="entry name" value="VTT_dom"/>
    <property type="match status" value="1"/>
</dbReference>
<evidence type="ECO:0000313" key="8">
    <source>
        <dbReference type="EMBL" id="PAX08792.1"/>
    </source>
</evidence>
<dbReference type="InterPro" id="IPR051311">
    <property type="entry name" value="DedA_domain"/>
</dbReference>
<dbReference type="EMBL" id="NSLI01000002">
    <property type="protein sequence ID" value="PAX08792.1"/>
    <property type="molecule type" value="Genomic_DNA"/>
</dbReference>
<dbReference type="PANTHER" id="PTHR42709:SF6">
    <property type="entry name" value="UNDECAPRENYL PHOSPHATE TRANSPORTER A"/>
    <property type="match status" value="1"/>
</dbReference>
<evidence type="ECO:0000256" key="4">
    <source>
        <dbReference type="ARBA" id="ARBA00022989"/>
    </source>
</evidence>
<gene>
    <name evidence="8" type="ORF">CKY28_05380</name>
</gene>
<feature type="transmembrane region" description="Helical" evidence="6">
    <location>
        <begin position="12"/>
        <end position="30"/>
    </location>
</feature>
<name>A0A2A2SHT1_9SPHN</name>
<comment type="subcellular location">
    <subcellularLocation>
        <location evidence="1">Cell membrane</location>
        <topology evidence="1">Multi-pass membrane protein</topology>
    </subcellularLocation>
</comment>
<feature type="transmembrane region" description="Helical" evidence="6">
    <location>
        <begin position="172"/>
        <end position="193"/>
    </location>
</feature>
<keyword evidence="5 6" id="KW-0472">Membrane</keyword>
<keyword evidence="4 6" id="KW-1133">Transmembrane helix</keyword>
<dbReference type="PANTHER" id="PTHR42709">
    <property type="entry name" value="ALKALINE PHOSPHATASE LIKE PROTEIN"/>
    <property type="match status" value="1"/>
</dbReference>
<evidence type="ECO:0000256" key="2">
    <source>
        <dbReference type="ARBA" id="ARBA00022475"/>
    </source>
</evidence>
<feature type="transmembrane region" description="Helical" evidence="6">
    <location>
        <begin position="50"/>
        <end position="71"/>
    </location>
</feature>
<dbReference type="RefSeq" id="WP_095997303.1">
    <property type="nucleotide sequence ID" value="NZ_NSLI01000002.1"/>
</dbReference>
<accession>A0A2A2SHT1</accession>
<dbReference type="Proteomes" id="UP000218151">
    <property type="component" value="Unassembled WGS sequence"/>
</dbReference>
<keyword evidence="9" id="KW-1185">Reference proteome</keyword>
<protein>
    <submittedName>
        <fullName evidence="8">Alkaline phosphatase</fullName>
    </submittedName>
</protein>
<evidence type="ECO:0000256" key="6">
    <source>
        <dbReference type="SAM" id="Phobius"/>
    </source>
</evidence>
<keyword evidence="3 6" id="KW-0812">Transmembrane</keyword>
<dbReference type="InterPro" id="IPR032816">
    <property type="entry name" value="VTT_dom"/>
</dbReference>
<organism evidence="8 9">
    <name type="scientific">Sphingomonas lenta</name>
    <dbReference type="NCBI Taxonomy" id="1141887"/>
    <lineage>
        <taxon>Bacteria</taxon>
        <taxon>Pseudomonadati</taxon>
        <taxon>Pseudomonadota</taxon>
        <taxon>Alphaproteobacteria</taxon>
        <taxon>Sphingomonadales</taxon>
        <taxon>Sphingomonadaceae</taxon>
        <taxon>Sphingomonas</taxon>
    </lineage>
</organism>
<feature type="domain" description="VTT" evidence="7">
    <location>
        <begin position="30"/>
        <end position="159"/>
    </location>
</feature>
<dbReference type="AlphaFoldDB" id="A0A2A2SHT1"/>
<evidence type="ECO:0000256" key="5">
    <source>
        <dbReference type="ARBA" id="ARBA00023136"/>
    </source>
</evidence>
<evidence type="ECO:0000259" key="7">
    <source>
        <dbReference type="Pfam" id="PF09335"/>
    </source>
</evidence>
<reference evidence="9" key="1">
    <citation type="submission" date="2017-09" db="EMBL/GenBank/DDBJ databases">
        <authorList>
            <person name="Feng G."/>
            <person name="Zhu H."/>
        </authorList>
    </citation>
    <scope>NUCLEOTIDE SEQUENCE [LARGE SCALE GENOMIC DNA]</scope>
    <source>
        <strain evidence="9">1PNM-20</strain>
    </source>
</reference>
<feature type="transmembrane region" description="Helical" evidence="6">
    <location>
        <begin position="140"/>
        <end position="160"/>
    </location>
</feature>
<dbReference type="GO" id="GO:0005886">
    <property type="term" value="C:plasma membrane"/>
    <property type="evidence" value="ECO:0007669"/>
    <property type="project" value="UniProtKB-SubCell"/>
</dbReference>
<evidence type="ECO:0000256" key="1">
    <source>
        <dbReference type="ARBA" id="ARBA00004651"/>
    </source>
</evidence>
<sequence>MTDFIIRAIAWGGYFGIFLLMAAENVVPPIPSEVIMGLGGMAVARGHMDLWPLVLIGSAGTTIGNYFWYWVGRKYGYRGLQPFIDRHGRWLTLEWEDVERLVRFFRRKGHWVVFVFRFLPAFRTMVSLPAGMAAMPRIKFFAWTFAGSVIWNLILAQAGVILGTEFRELDRYVGPVAVGTTVLIVAVYVYRVVTWKPRQARG</sequence>
<keyword evidence="2" id="KW-1003">Cell membrane</keyword>
<comment type="caution">
    <text evidence="8">The sequence shown here is derived from an EMBL/GenBank/DDBJ whole genome shotgun (WGS) entry which is preliminary data.</text>
</comment>
<dbReference type="OrthoDB" id="9813426at2"/>
<evidence type="ECO:0000256" key="3">
    <source>
        <dbReference type="ARBA" id="ARBA00022692"/>
    </source>
</evidence>